<reference evidence="2 3" key="1">
    <citation type="journal article" date="2022" name="ISME Commun">
        <title>Vulcanimicrobium alpinus gen. nov. sp. nov., the first cultivated representative of the candidate phylum 'Eremiobacterota', is a metabolically versatile aerobic anoxygenic phototroph.</title>
        <authorList>
            <person name="Yabe S."/>
            <person name="Muto K."/>
            <person name="Abe K."/>
            <person name="Yokota A."/>
            <person name="Staudigel H."/>
            <person name="Tebo B.M."/>
        </authorList>
    </citation>
    <scope>NUCLEOTIDE SEQUENCE [LARGE SCALE GENOMIC DNA]</scope>
    <source>
        <strain evidence="2 3">WC8-2</strain>
    </source>
</reference>
<dbReference type="AlphaFoldDB" id="A0AAN1XZ71"/>
<dbReference type="Pfam" id="PF00873">
    <property type="entry name" value="ACR_tran"/>
    <property type="match status" value="1"/>
</dbReference>
<dbReference type="SUPFAM" id="SSF82866">
    <property type="entry name" value="Multidrug efflux transporter AcrB transmembrane domain"/>
    <property type="match status" value="2"/>
</dbReference>
<sequence length="1022" mass="107643">MSGLPAFALRRKSLVLAGLLLAIFWSLYAGATMQRREDPGTTQRQTAIVTVFPGATTHDVEQLVTKKIADAMRGVTHVLHVEGTSRPGISEVDVVFDDVINEAGPTLRDVRDRLGDVSPQLPPGVQPSIVDDVWKTYPVVLGVRQDGATPRELRDAAKRLADRISRQRDVGFVKLVGEQVQQVNVDLDVAGLQHYAIGAADVVNALAARNGFVPAGLVAVDGRLAQVDPSDALRGVADVAATSVAPVGGRAVRVGDLAQVGAAYPDPPSELVRVDGEPGIAIAVQAKETSSLTDLGPEVKDAIAAERSRWPAGTHVAFIADQPRSVDDRIADFGLNLLLAVAIVTGLVSLFMGLRNGILVGITVVLTIALTFGAIKLLSVDINQISVLALIISLGIIVDAGIVAIDNIEHHLRLGEDRATASARGVATLWMPLLTSTLVAMSSFLPFRLMGGGIGDFVRDLAVVTCVSLAMSLVVAYFVTPILGEWFAVPSSQIGQTSIFDRFLDAVRARYVPLATASLHRPWITVGAATGAVVLAVLWLPHLGVQFFPSADRAQFFIEVNAPDGTDIRSTARIAANVERAVRAQPGVTVVGSFVGAGAPRFYYNVLQQQPKPSYAQILVDTSDIASANRLVATLAPHLRAEVPGARIDVKKLEQGPPVGAPIQLRLQGDDPDALARSAAILRSTLAAVPGTVAVRDSLGQPTTTLAARIDPQRVAETGLNAADVQRTVALAFGGTTATAIREADRQTPVVVRLPPARRGNASAFGSLAVHGVPLAEVATLAPATQTSVATYRDGSPTVTVLADVEGRLASDVLAQFRRAANGIRLPDGVRLTVAGEDEQTATSFRNLLVAVIVGLLINQMILLWEFRTLRLSLVVLSAVPLGLAGAIAGLALTGQHFGFVASLGIASLGGIVTNHAIVLFEYAKREMEAGEPMERALILAGTTRLRPIMLTVLASIAGLLPLAFSAQTLWRPFCWAVIFGLGGSMLMTLVAIPAIYRIVAGRGFAPGAQRQPSRELAGAVS</sequence>
<name>A0AAN1XZ71_UNVUL</name>
<accession>A0AAN1XZ71</accession>
<dbReference type="PANTHER" id="PTHR32063">
    <property type="match status" value="1"/>
</dbReference>
<feature type="transmembrane region" description="Helical" evidence="1">
    <location>
        <begin position="900"/>
        <end position="924"/>
    </location>
</feature>
<feature type="transmembrane region" description="Helical" evidence="1">
    <location>
        <begin position="848"/>
        <end position="865"/>
    </location>
</feature>
<proteinExistence type="predicted"/>
<feature type="transmembrane region" description="Helical" evidence="1">
    <location>
        <begin position="945"/>
        <end position="965"/>
    </location>
</feature>
<feature type="transmembrane region" description="Helical" evidence="1">
    <location>
        <begin position="872"/>
        <end position="894"/>
    </location>
</feature>
<dbReference type="Gene3D" id="3.30.70.1320">
    <property type="entry name" value="Multidrug efflux transporter AcrB pore domain like"/>
    <property type="match status" value="1"/>
</dbReference>
<evidence type="ECO:0000313" key="2">
    <source>
        <dbReference type="EMBL" id="BDE08075.1"/>
    </source>
</evidence>
<dbReference type="GO" id="GO:0042910">
    <property type="term" value="F:xenobiotic transmembrane transporter activity"/>
    <property type="evidence" value="ECO:0007669"/>
    <property type="project" value="TreeGrafter"/>
</dbReference>
<evidence type="ECO:0000313" key="3">
    <source>
        <dbReference type="Proteomes" id="UP001317532"/>
    </source>
</evidence>
<organism evidence="2 3">
    <name type="scientific">Vulcanimicrobium alpinum</name>
    <dbReference type="NCBI Taxonomy" id="3016050"/>
    <lineage>
        <taxon>Bacteria</taxon>
        <taxon>Bacillati</taxon>
        <taxon>Vulcanimicrobiota</taxon>
        <taxon>Vulcanimicrobiia</taxon>
        <taxon>Vulcanimicrobiales</taxon>
        <taxon>Vulcanimicrobiaceae</taxon>
        <taxon>Vulcanimicrobium</taxon>
    </lineage>
</organism>
<feature type="transmembrane region" description="Helical" evidence="1">
    <location>
        <begin position="333"/>
        <end position="351"/>
    </location>
</feature>
<dbReference type="Gene3D" id="1.20.1640.10">
    <property type="entry name" value="Multidrug efflux transporter AcrB transmembrane domain"/>
    <property type="match status" value="2"/>
</dbReference>
<dbReference type="GO" id="GO:0005886">
    <property type="term" value="C:plasma membrane"/>
    <property type="evidence" value="ECO:0007669"/>
    <property type="project" value="TreeGrafter"/>
</dbReference>
<dbReference type="PRINTS" id="PR00702">
    <property type="entry name" value="ACRIFLAVINRP"/>
</dbReference>
<keyword evidence="1" id="KW-0472">Membrane</keyword>
<protein>
    <submittedName>
        <fullName evidence="2">ACR family transporter</fullName>
    </submittedName>
</protein>
<feature type="transmembrane region" description="Helical" evidence="1">
    <location>
        <begin position="358"/>
        <end position="379"/>
    </location>
</feature>
<dbReference type="RefSeq" id="WP_317995626.1">
    <property type="nucleotide sequence ID" value="NZ_AP025523.1"/>
</dbReference>
<keyword evidence="3" id="KW-1185">Reference proteome</keyword>
<feature type="transmembrane region" description="Helical" evidence="1">
    <location>
        <begin position="971"/>
        <end position="997"/>
    </location>
</feature>
<feature type="transmembrane region" description="Helical" evidence="1">
    <location>
        <begin position="523"/>
        <end position="540"/>
    </location>
</feature>
<feature type="transmembrane region" description="Helical" evidence="1">
    <location>
        <begin position="426"/>
        <end position="449"/>
    </location>
</feature>
<dbReference type="SUPFAM" id="SSF82714">
    <property type="entry name" value="Multidrug efflux transporter AcrB TolC docking domain, DN and DC subdomains"/>
    <property type="match status" value="2"/>
</dbReference>
<dbReference type="Gene3D" id="3.30.70.1440">
    <property type="entry name" value="Multidrug efflux transporter AcrB pore domain"/>
    <property type="match status" value="1"/>
</dbReference>
<dbReference type="KEGG" id="vab:WPS_33510"/>
<feature type="transmembrane region" description="Helical" evidence="1">
    <location>
        <begin position="385"/>
        <end position="405"/>
    </location>
</feature>
<keyword evidence="1" id="KW-0812">Transmembrane</keyword>
<gene>
    <name evidence="2" type="ORF">WPS_33510</name>
</gene>
<evidence type="ECO:0000256" key="1">
    <source>
        <dbReference type="SAM" id="Phobius"/>
    </source>
</evidence>
<dbReference type="InterPro" id="IPR001036">
    <property type="entry name" value="Acrflvin-R"/>
</dbReference>
<dbReference type="InterPro" id="IPR027463">
    <property type="entry name" value="AcrB_DN_DC_subdom"/>
</dbReference>
<dbReference type="Gene3D" id="3.30.70.1430">
    <property type="entry name" value="Multidrug efflux transporter AcrB pore domain"/>
    <property type="match status" value="2"/>
</dbReference>
<dbReference type="SUPFAM" id="SSF82693">
    <property type="entry name" value="Multidrug efflux transporter AcrB pore domain, PN1, PN2, PC1 and PC2 subdomains"/>
    <property type="match status" value="2"/>
</dbReference>
<keyword evidence="1" id="KW-1133">Transmembrane helix</keyword>
<feature type="transmembrane region" description="Helical" evidence="1">
    <location>
        <begin position="461"/>
        <end position="483"/>
    </location>
</feature>
<dbReference type="Proteomes" id="UP001317532">
    <property type="component" value="Chromosome"/>
</dbReference>
<dbReference type="PANTHER" id="PTHR32063:SF18">
    <property type="entry name" value="CATION EFFLUX SYSTEM PROTEIN"/>
    <property type="match status" value="1"/>
</dbReference>
<dbReference type="Gene3D" id="3.30.2090.10">
    <property type="entry name" value="Multidrug efflux transporter AcrB TolC docking domain, DN and DC subdomains"/>
    <property type="match status" value="2"/>
</dbReference>
<dbReference type="EMBL" id="AP025523">
    <property type="protein sequence ID" value="BDE08075.1"/>
    <property type="molecule type" value="Genomic_DNA"/>
</dbReference>